<sequence length="523" mass="60100">MLIFLAFSLFSSNSFDSIRKMLNAQQFKAAFEASNSKIIQQGVLKADPVLFFLRGYANIKMGKYNHGISDLSRFLTSNKKVNQKDKLDSYSLRCTAYLKTGKIEEALDDASKSKNEALIKTATRANLLFATAISTESSPKFSLSKYEELIKICPFSEDFLLNAANVALSIGDSSLFLEFSQRVLKINQKNAKILEIFGRYHFSQMELKEAEEFAKKCIKSSPDPSNCSSLLKSIENFKKNEIEAADLVSKKKFDKAKKYIEICQQIVKKYSSDDSPLANQLNKINVKVLIAKDEKEDAIECLNGLIKAFPENNEFLIHRGQLLLDFNDYSGAISDFQVVKKRTNCESIENKEVVKLIEKASELQEKEKKMNYYTVMGLDNGASVEEVKKAYKKLVVMWHPDRFNKPLKKKEAEKKMMMINKAYDVLGDENKKKMYDFDIEYYKQQSINKNYRKNYQNRNYKNDNKKDDSKNNKSTKKSNPKIVNEIIDRFGHLVNELRDIDSKLTNIENGIKKLTNLLQKRGN</sequence>
<dbReference type="InterPro" id="IPR036869">
    <property type="entry name" value="J_dom_sf"/>
</dbReference>
<dbReference type="PROSITE" id="PS50076">
    <property type="entry name" value="DNAJ_2"/>
    <property type="match status" value="1"/>
</dbReference>
<evidence type="ECO:0000259" key="4">
    <source>
        <dbReference type="PROSITE" id="PS50076"/>
    </source>
</evidence>
<gene>
    <name evidence="5" type="ORF">M9Y10_004123</name>
</gene>
<dbReference type="InterPro" id="IPR001623">
    <property type="entry name" value="DnaJ_domain"/>
</dbReference>
<organism evidence="5 6">
    <name type="scientific">Tritrichomonas musculus</name>
    <dbReference type="NCBI Taxonomy" id="1915356"/>
    <lineage>
        <taxon>Eukaryota</taxon>
        <taxon>Metamonada</taxon>
        <taxon>Parabasalia</taxon>
        <taxon>Tritrichomonadida</taxon>
        <taxon>Tritrichomonadidae</taxon>
        <taxon>Tritrichomonas</taxon>
    </lineage>
</organism>
<evidence type="ECO:0000313" key="6">
    <source>
        <dbReference type="Proteomes" id="UP001470230"/>
    </source>
</evidence>
<comment type="caution">
    <text evidence="5">The sequence shown here is derived from an EMBL/GenBank/DDBJ whole genome shotgun (WGS) entry which is preliminary data.</text>
</comment>
<keyword evidence="6" id="KW-1185">Reference proteome</keyword>
<feature type="domain" description="J" evidence="4">
    <location>
        <begin position="371"/>
        <end position="439"/>
    </location>
</feature>
<proteinExistence type="predicted"/>
<dbReference type="InterPro" id="IPR011990">
    <property type="entry name" value="TPR-like_helical_dom_sf"/>
</dbReference>
<dbReference type="SUPFAM" id="SSF46565">
    <property type="entry name" value="Chaperone J-domain"/>
    <property type="match status" value="1"/>
</dbReference>
<dbReference type="PRINTS" id="PR00625">
    <property type="entry name" value="JDOMAIN"/>
</dbReference>
<dbReference type="Pfam" id="PF00226">
    <property type="entry name" value="DnaJ"/>
    <property type="match status" value="1"/>
</dbReference>
<dbReference type="Gene3D" id="1.25.40.10">
    <property type="entry name" value="Tetratricopeptide repeat domain"/>
    <property type="match status" value="1"/>
</dbReference>
<evidence type="ECO:0000256" key="2">
    <source>
        <dbReference type="ARBA" id="ARBA00022803"/>
    </source>
</evidence>
<evidence type="ECO:0000313" key="5">
    <source>
        <dbReference type="EMBL" id="KAK8881387.1"/>
    </source>
</evidence>
<dbReference type="CDD" id="cd06257">
    <property type="entry name" value="DnaJ"/>
    <property type="match status" value="1"/>
</dbReference>
<feature type="region of interest" description="Disordered" evidence="3">
    <location>
        <begin position="450"/>
        <end position="480"/>
    </location>
</feature>
<accession>A0ABR2JT53</accession>
<feature type="compositionally biased region" description="Basic and acidic residues" evidence="3">
    <location>
        <begin position="460"/>
        <end position="471"/>
    </location>
</feature>
<evidence type="ECO:0000256" key="1">
    <source>
        <dbReference type="ARBA" id="ARBA00022737"/>
    </source>
</evidence>
<evidence type="ECO:0000256" key="3">
    <source>
        <dbReference type="SAM" id="MobiDB-lite"/>
    </source>
</evidence>
<dbReference type="PANTHER" id="PTHR45188:SF2">
    <property type="entry name" value="DNAJ HOMOLOG SUBFAMILY C MEMBER 7"/>
    <property type="match status" value="1"/>
</dbReference>
<keyword evidence="1" id="KW-0677">Repeat</keyword>
<dbReference type="SUPFAM" id="SSF48452">
    <property type="entry name" value="TPR-like"/>
    <property type="match status" value="1"/>
</dbReference>
<name>A0ABR2JT53_9EUKA</name>
<dbReference type="PANTHER" id="PTHR45188">
    <property type="entry name" value="DNAJ PROTEIN P58IPK HOMOLOG"/>
    <property type="match status" value="1"/>
</dbReference>
<reference evidence="5 6" key="1">
    <citation type="submission" date="2024-04" db="EMBL/GenBank/DDBJ databases">
        <title>Tritrichomonas musculus Genome.</title>
        <authorList>
            <person name="Alves-Ferreira E."/>
            <person name="Grigg M."/>
            <person name="Lorenzi H."/>
            <person name="Galac M."/>
        </authorList>
    </citation>
    <scope>NUCLEOTIDE SEQUENCE [LARGE SCALE GENOMIC DNA]</scope>
    <source>
        <strain evidence="5 6">EAF2021</strain>
    </source>
</reference>
<keyword evidence="2" id="KW-0802">TPR repeat</keyword>
<dbReference type="EMBL" id="JAPFFF010000010">
    <property type="protein sequence ID" value="KAK8881387.1"/>
    <property type="molecule type" value="Genomic_DNA"/>
</dbReference>
<protein>
    <recommendedName>
        <fullName evidence="4">J domain-containing protein</fullName>
    </recommendedName>
</protein>
<dbReference type="Proteomes" id="UP001470230">
    <property type="component" value="Unassembled WGS sequence"/>
</dbReference>
<dbReference type="Gene3D" id="1.10.287.110">
    <property type="entry name" value="DnaJ domain"/>
    <property type="match status" value="1"/>
</dbReference>
<dbReference type="SMART" id="SM00271">
    <property type="entry name" value="DnaJ"/>
    <property type="match status" value="1"/>
</dbReference>